<evidence type="ECO:0000313" key="3">
    <source>
        <dbReference type="Proteomes" id="UP000321947"/>
    </source>
</evidence>
<gene>
    <name evidence="2" type="ORF">E5676_scaffold73G00670</name>
</gene>
<proteinExistence type="predicted"/>
<comment type="caution">
    <text evidence="2">The sequence shown here is derived from an EMBL/GenBank/DDBJ whole genome shotgun (WGS) entry which is preliminary data.</text>
</comment>
<feature type="region of interest" description="Disordered" evidence="1">
    <location>
        <begin position="73"/>
        <end position="117"/>
    </location>
</feature>
<evidence type="ECO:0000256" key="1">
    <source>
        <dbReference type="SAM" id="MobiDB-lite"/>
    </source>
</evidence>
<dbReference type="EMBL" id="SSTD01010919">
    <property type="protein sequence ID" value="TYK11080.1"/>
    <property type="molecule type" value="Genomic_DNA"/>
</dbReference>
<name>A0A5D3CI99_CUCMM</name>
<protein>
    <submittedName>
        <fullName evidence="2">Transposon Tf2-1 polyprotein isoform X1</fullName>
    </submittedName>
</protein>
<evidence type="ECO:0000313" key="2">
    <source>
        <dbReference type="EMBL" id="TYK11080.1"/>
    </source>
</evidence>
<dbReference type="AlphaFoldDB" id="A0A5D3CI99"/>
<accession>A0A5D3CI99</accession>
<organism evidence="2 3">
    <name type="scientific">Cucumis melo var. makuwa</name>
    <name type="common">Oriental melon</name>
    <dbReference type="NCBI Taxonomy" id="1194695"/>
    <lineage>
        <taxon>Eukaryota</taxon>
        <taxon>Viridiplantae</taxon>
        <taxon>Streptophyta</taxon>
        <taxon>Embryophyta</taxon>
        <taxon>Tracheophyta</taxon>
        <taxon>Spermatophyta</taxon>
        <taxon>Magnoliopsida</taxon>
        <taxon>eudicotyledons</taxon>
        <taxon>Gunneridae</taxon>
        <taxon>Pentapetalae</taxon>
        <taxon>rosids</taxon>
        <taxon>fabids</taxon>
        <taxon>Cucurbitales</taxon>
        <taxon>Cucurbitaceae</taxon>
        <taxon>Benincaseae</taxon>
        <taxon>Cucumis</taxon>
    </lineage>
</organism>
<reference evidence="2 3" key="1">
    <citation type="submission" date="2019-08" db="EMBL/GenBank/DDBJ databases">
        <title>Draft genome sequences of two oriental melons (Cucumis melo L. var makuwa).</title>
        <authorList>
            <person name="Kwon S.-Y."/>
        </authorList>
    </citation>
    <scope>NUCLEOTIDE SEQUENCE [LARGE SCALE GENOMIC DNA]</scope>
    <source>
        <strain evidence="3">cv. Chang Bougi</strain>
        <tissue evidence="2">Leaf</tissue>
    </source>
</reference>
<sequence length="117" mass="13487">MVQTRREERLELIDQEIAGMKKEIGKMPAIESSLNDIAKNLEKQQQMLTMMMEMIAKDRTAVAERMTESVARESAIAKRKEGEATLRKAAESDRNIEQDLNEKKSEIEETLNDRSKF</sequence>
<dbReference type="Proteomes" id="UP000321947">
    <property type="component" value="Unassembled WGS sequence"/>
</dbReference>